<keyword evidence="1" id="KW-0813">Transport</keyword>
<dbReference type="PANTHER" id="PTHR33751:SF9">
    <property type="entry name" value="CYTOCHROME C4"/>
    <property type="match status" value="1"/>
</dbReference>
<dbReference type="GO" id="GO:0046872">
    <property type="term" value="F:metal ion binding"/>
    <property type="evidence" value="ECO:0007669"/>
    <property type="project" value="UniProtKB-KW"/>
</dbReference>
<keyword evidence="4" id="KW-0249">Electron transport</keyword>
<dbReference type="PROSITE" id="PS51007">
    <property type="entry name" value="CYTC"/>
    <property type="match status" value="2"/>
</dbReference>
<gene>
    <name evidence="8" type="ORF">SAMN05444167_0506</name>
</gene>
<dbReference type="Proteomes" id="UP000182427">
    <property type="component" value="Chromosome I"/>
</dbReference>
<dbReference type="Gene3D" id="1.10.760.10">
    <property type="entry name" value="Cytochrome c-like domain"/>
    <property type="match status" value="2"/>
</dbReference>
<proteinExistence type="predicted"/>
<dbReference type="InterPro" id="IPR050597">
    <property type="entry name" value="Cytochrome_c_Oxidase_Subunit"/>
</dbReference>
<keyword evidence="3 6" id="KW-0479">Metal-binding</keyword>
<evidence type="ECO:0000256" key="5">
    <source>
        <dbReference type="ARBA" id="ARBA00023004"/>
    </source>
</evidence>
<evidence type="ECO:0000256" key="6">
    <source>
        <dbReference type="PROSITE-ProRule" id="PRU00433"/>
    </source>
</evidence>
<evidence type="ECO:0000313" key="9">
    <source>
        <dbReference type="Proteomes" id="UP000182427"/>
    </source>
</evidence>
<evidence type="ECO:0000256" key="4">
    <source>
        <dbReference type="ARBA" id="ARBA00022982"/>
    </source>
</evidence>
<dbReference type="SUPFAM" id="SSF46626">
    <property type="entry name" value="Cytochrome c"/>
    <property type="match status" value="2"/>
</dbReference>
<dbReference type="GO" id="GO:0020037">
    <property type="term" value="F:heme binding"/>
    <property type="evidence" value="ECO:0007669"/>
    <property type="project" value="InterPro"/>
</dbReference>
<reference evidence="9" key="1">
    <citation type="submission" date="2016-10" db="EMBL/GenBank/DDBJ databases">
        <authorList>
            <person name="Varghese N."/>
            <person name="Submissions S."/>
        </authorList>
    </citation>
    <scope>NUCLEOTIDE SEQUENCE [LARGE SCALE GENOMIC DNA]</scope>
    <source>
        <strain evidence="9">GAS232</strain>
    </source>
</reference>
<keyword evidence="2 6" id="KW-0349">Heme</keyword>
<feature type="domain" description="Cytochrome c" evidence="7">
    <location>
        <begin position="98"/>
        <end position="184"/>
    </location>
</feature>
<dbReference type="PANTHER" id="PTHR33751">
    <property type="entry name" value="CBB3-TYPE CYTOCHROME C OXIDASE SUBUNIT FIXP"/>
    <property type="match status" value="1"/>
</dbReference>
<sequence>MWKNAAVKSLGWFAVASVVAGSLLPLSLRVHAQKNAGESLPVWAWPLLPPGTPAEPAAKPTGEVKHVPGSSASYTDKEIPGLFLVPDWFPNEHPKMPQVVAVGRAPGVNACGHCHLPTGMGRPENMSVAGLSKGYMIQQMADFRDGLRKSSEPRFGSTRAMIHTAQQATQEEVEAGVDYFASLKPVKWIRVVETNRVPLTKVGALMMVVADTKQTEPIGDRVLEVPEDLEQTELRNPHSGFVAYVPVGSLKKGKALTRTCVACHGKDLRGVGDVPSIAGRSPSQMTRQLIDFQTGARNGTHAAMMKPVVQNMTLSQMVAITGYLASLRP</sequence>
<dbReference type="InterPro" id="IPR036909">
    <property type="entry name" value="Cyt_c-like_dom_sf"/>
</dbReference>
<evidence type="ECO:0000256" key="3">
    <source>
        <dbReference type="ARBA" id="ARBA00022723"/>
    </source>
</evidence>
<protein>
    <submittedName>
        <fullName evidence="8">Cytochrome c553</fullName>
    </submittedName>
</protein>
<name>A0A1G7G045_9BACT</name>
<dbReference type="InterPro" id="IPR009056">
    <property type="entry name" value="Cyt_c-like_dom"/>
</dbReference>
<evidence type="ECO:0000256" key="2">
    <source>
        <dbReference type="ARBA" id="ARBA00022617"/>
    </source>
</evidence>
<dbReference type="EMBL" id="LT629690">
    <property type="protein sequence ID" value="SDE81508.1"/>
    <property type="molecule type" value="Genomic_DNA"/>
</dbReference>
<dbReference type="AlphaFoldDB" id="A0A1G7G045"/>
<dbReference type="GO" id="GO:0009055">
    <property type="term" value="F:electron transfer activity"/>
    <property type="evidence" value="ECO:0007669"/>
    <property type="project" value="InterPro"/>
</dbReference>
<evidence type="ECO:0000259" key="7">
    <source>
        <dbReference type="PROSITE" id="PS51007"/>
    </source>
</evidence>
<evidence type="ECO:0000313" key="8">
    <source>
        <dbReference type="EMBL" id="SDE81508.1"/>
    </source>
</evidence>
<evidence type="ECO:0000256" key="1">
    <source>
        <dbReference type="ARBA" id="ARBA00022448"/>
    </source>
</evidence>
<feature type="domain" description="Cytochrome c" evidence="7">
    <location>
        <begin position="248"/>
        <end position="328"/>
    </location>
</feature>
<dbReference type="Pfam" id="PF00034">
    <property type="entry name" value="Cytochrom_C"/>
    <property type="match status" value="1"/>
</dbReference>
<organism evidence="8 9">
    <name type="scientific">Terriglobus roseus</name>
    <dbReference type="NCBI Taxonomy" id="392734"/>
    <lineage>
        <taxon>Bacteria</taxon>
        <taxon>Pseudomonadati</taxon>
        <taxon>Acidobacteriota</taxon>
        <taxon>Terriglobia</taxon>
        <taxon>Terriglobales</taxon>
        <taxon>Acidobacteriaceae</taxon>
        <taxon>Terriglobus</taxon>
    </lineage>
</organism>
<accession>A0A1G7G045</accession>
<keyword evidence="9" id="KW-1185">Reference proteome</keyword>
<keyword evidence="5 6" id="KW-0408">Iron</keyword>